<accession>A0AAE3GPM0</accession>
<evidence type="ECO:0000256" key="4">
    <source>
        <dbReference type="ARBA" id="ARBA00022741"/>
    </source>
</evidence>
<feature type="domain" description="ABC transporter" evidence="10">
    <location>
        <begin position="230"/>
        <end position="464"/>
    </location>
</feature>
<gene>
    <name evidence="11" type="ORF">NJ959_04950</name>
</gene>
<evidence type="ECO:0000256" key="2">
    <source>
        <dbReference type="ARBA" id="ARBA00022448"/>
    </source>
</evidence>
<dbReference type="Pfam" id="PF00498">
    <property type="entry name" value="FHA"/>
    <property type="match status" value="2"/>
</dbReference>
<dbReference type="RefSeq" id="WP_254010651.1">
    <property type="nucleotide sequence ID" value="NZ_JAMZMM010000029.1"/>
</dbReference>
<feature type="transmembrane region" description="Helical" evidence="8">
    <location>
        <begin position="537"/>
        <end position="556"/>
    </location>
</feature>
<dbReference type="InterPro" id="IPR000253">
    <property type="entry name" value="FHA_dom"/>
</dbReference>
<keyword evidence="3 8" id="KW-0812">Transmembrane</keyword>
<dbReference type="PROSITE" id="PS50006">
    <property type="entry name" value="FHA_DOMAIN"/>
    <property type="match status" value="2"/>
</dbReference>
<dbReference type="Gene3D" id="3.40.50.300">
    <property type="entry name" value="P-loop containing nucleotide triphosphate hydrolases"/>
    <property type="match status" value="1"/>
</dbReference>
<dbReference type="SUPFAM" id="SSF52540">
    <property type="entry name" value="P-loop containing nucleoside triphosphate hydrolases"/>
    <property type="match status" value="1"/>
</dbReference>
<dbReference type="GO" id="GO:0016020">
    <property type="term" value="C:membrane"/>
    <property type="evidence" value="ECO:0007669"/>
    <property type="project" value="UniProtKB-SubCell"/>
</dbReference>
<dbReference type="PROSITE" id="PS00211">
    <property type="entry name" value="ABC_TRANSPORTER_1"/>
    <property type="match status" value="1"/>
</dbReference>
<evidence type="ECO:0000256" key="3">
    <source>
        <dbReference type="ARBA" id="ARBA00022692"/>
    </source>
</evidence>
<name>A0AAE3GPM0_9CYAN</name>
<dbReference type="PROSITE" id="PS50893">
    <property type="entry name" value="ABC_TRANSPORTER_2"/>
    <property type="match status" value="1"/>
</dbReference>
<dbReference type="InterPro" id="IPR013525">
    <property type="entry name" value="ABC2_TM"/>
</dbReference>
<feature type="transmembrane region" description="Helical" evidence="8">
    <location>
        <begin position="770"/>
        <end position="790"/>
    </location>
</feature>
<evidence type="ECO:0000313" key="11">
    <source>
        <dbReference type="EMBL" id="MCP2727824.1"/>
    </source>
</evidence>
<dbReference type="InterPro" id="IPR003439">
    <property type="entry name" value="ABC_transporter-like_ATP-bd"/>
</dbReference>
<dbReference type="PANTHER" id="PTHR48041">
    <property type="entry name" value="ABC TRANSPORTER G FAMILY MEMBER 28"/>
    <property type="match status" value="1"/>
</dbReference>
<feature type="domain" description="FHA" evidence="9">
    <location>
        <begin position="144"/>
        <end position="193"/>
    </location>
</feature>
<evidence type="ECO:0000259" key="10">
    <source>
        <dbReference type="PROSITE" id="PS50893"/>
    </source>
</evidence>
<evidence type="ECO:0000256" key="8">
    <source>
        <dbReference type="SAM" id="Phobius"/>
    </source>
</evidence>
<sequence>MTSKQTQTIISTNNPYIVLNNQGRILHRLELKANQHILGRDPQQADLRVPDDWQVISRCQACLRKVGDDYQIYDGDSNQPSRNGLFIKHTRITPTEGYALKNGMELQIGQNPENMVILTYFNPSNPQTFAPPTQRFISLKNKSVMLGRDSNANLQLDAHTVSRRHATIDSDGRGRYILQDHSTNGVFVNGQRVNSSAVLSTGARILIGPYTLILQGDELTIADLGEHIRLDAYNLVREVKDKNNKKRRLLNDISLPIQPGQFIALVGGSGAGKSTLMRTLLGIDPTTEGLVYLNGEHLRANFNIYRTQIGYVPQDDIIHKELKVGEVLAYAAKLRLPPDINIEEVVERTLQQIEMSHRRDVLVSQLSGGQRKRVSIGVELLADPKLFFLDEPTSGLDPGLDKKMMELLRKLANQGRTVILVTHATSNITLCDRIVFLGQGGRLCYFGPPQEAMNFFGITQGDFADIYNKLENEQNVVTEAEKFTKSDYYQRYITNHLSIRSQQLPTTAPPQQIPRSFLQQLILLTQRGFQLIQRDPINLGLSLLTAPIGISLITLAIKDKNPLILGTEPDPTLAPLALRVLFVFTCASIWVGLSSSLQEIVKEAAIYLRERLVNLGLFAYLGAKGAILGGLALIQTILIAIVILIGFKSPSTDLISWSLGLGITTFLTLFTCMSLGLMVSAIVKNASQANSALPLLLLPQIIFSGVLFKMEGIGSKISWLMLSRWSVGAYGTLVNVNAMVPQPTKLPDGSTIPLPFEATPVYEHSWGNLGLNWGILLLHLAVYFTVTWVVQKRKDIF</sequence>
<feature type="transmembrane region" description="Helical" evidence="8">
    <location>
        <begin position="689"/>
        <end position="708"/>
    </location>
</feature>
<comment type="subcellular location">
    <subcellularLocation>
        <location evidence="1">Membrane</location>
        <topology evidence="1">Multi-pass membrane protein</topology>
    </subcellularLocation>
</comment>
<dbReference type="GO" id="GO:0140359">
    <property type="term" value="F:ABC-type transporter activity"/>
    <property type="evidence" value="ECO:0007669"/>
    <property type="project" value="InterPro"/>
</dbReference>
<dbReference type="InterPro" id="IPR003593">
    <property type="entry name" value="AAA+_ATPase"/>
</dbReference>
<dbReference type="EMBL" id="JAMZMM010000029">
    <property type="protein sequence ID" value="MCP2727824.1"/>
    <property type="molecule type" value="Genomic_DNA"/>
</dbReference>
<dbReference type="FunFam" id="3.40.50.300:FF:000474">
    <property type="entry name" value="Putative ABC transporter ATP-binding subunit"/>
    <property type="match status" value="1"/>
</dbReference>
<dbReference type="Gene3D" id="2.60.200.20">
    <property type="match status" value="2"/>
</dbReference>
<keyword evidence="7 8" id="KW-0472">Membrane</keyword>
<reference evidence="11" key="1">
    <citation type="submission" date="2022-06" db="EMBL/GenBank/DDBJ databases">
        <title>New cyanobacteria of genus Symplocastrum in benthos of Lake Baikal.</title>
        <authorList>
            <person name="Sorokovikova E."/>
            <person name="Tikhonova I."/>
            <person name="Krasnopeev A."/>
            <person name="Evseev P."/>
            <person name="Gladkikh A."/>
            <person name="Belykh O."/>
        </authorList>
    </citation>
    <scope>NUCLEOTIDE SEQUENCE</scope>
    <source>
        <strain evidence="11">BBK-W-15</strain>
    </source>
</reference>
<dbReference type="Pfam" id="PF01061">
    <property type="entry name" value="ABC2_membrane"/>
    <property type="match status" value="1"/>
</dbReference>
<evidence type="ECO:0000256" key="1">
    <source>
        <dbReference type="ARBA" id="ARBA00004141"/>
    </source>
</evidence>
<evidence type="ECO:0000256" key="7">
    <source>
        <dbReference type="ARBA" id="ARBA00023136"/>
    </source>
</evidence>
<dbReference type="Proteomes" id="UP001204953">
    <property type="component" value="Unassembled WGS sequence"/>
</dbReference>
<evidence type="ECO:0000256" key="6">
    <source>
        <dbReference type="ARBA" id="ARBA00022989"/>
    </source>
</evidence>
<dbReference type="InterPro" id="IPR027417">
    <property type="entry name" value="P-loop_NTPase"/>
</dbReference>
<keyword evidence="6 8" id="KW-1133">Transmembrane helix</keyword>
<keyword evidence="2" id="KW-0813">Transport</keyword>
<dbReference type="SMART" id="SM00382">
    <property type="entry name" value="AAA"/>
    <property type="match status" value="1"/>
</dbReference>
<dbReference type="CDD" id="cd00060">
    <property type="entry name" value="FHA"/>
    <property type="match status" value="2"/>
</dbReference>
<dbReference type="AlphaFoldDB" id="A0AAE3GPM0"/>
<evidence type="ECO:0000313" key="12">
    <source>
        <dbReference type="Proteomes" id="UP001204953"/>
    </source>
</evidence>
<proteinExistence type="predicted"/>
<feature type="transmembrane region" description="Helical" evidence="8">
    <location>
        <begin position="659"/>
        <end position="683"/>
    </location>
</feature>
<dbReference type="InterPro" id="IPR008984">
    <property type="entry name" value="SMAD_FHA_dom_sf"/>
</dbReference>
<keyword evidence="5 11" id="KW-0067">ATP-binding</keyword>
<organism evidence="11 12">
    <name type="scientific">Limnofasciculus baicalensis BBK-W-15</name>
    <dbReference type="NCBI Taxonomy" id="2699891"/>
    <lineage>
        <taxon>Bacteria</taxon>
        <taxon>Bacillati</taxon>
        <taxon>Cyanobacteriota</taxon>
        <taxon>Cyanophyceae</taxon>
        <taxon>Coleofasciculales</taxon>
        <taxon>Coleofasciculaceae</taxon>
        <taxon>Limnofasciculus</taxon>
        <taxon>Limnofasciculus baicalensis</taxon>
    </lineage>
</organism>
<dbReference type="Pfam" id="PF00005">
    <property type="entry name" value="ABC_tran"/>
    <property type="match status" value="1"/>
</dbReference>
<dbReference type="InterPro" id="IPR050352">
    <property type="entry name" value="ABCG_transporters"/>
</dbReference>
<dbReference type="SUPFAM" id="SSF49879">
    <property type="entry name" value="SMAD/FHA domain"/>
    <property type="match status" value="2"/>
</dbReference>
<dbReference type="InterPro" id="IPR017871">
    <property type="entry name" value="ABC_transporter-like_CS"/>
</dbReference>
<comment type="caution">
    <text evidence="11">The sequence shown here is derived from an EMBL/GenBank/DDBJ whole genome shotgun (WGS) entry which is preliminary data.</text>
</comment>
<dbReference type="PANTHER" id="PTHR48041:SF139">
    <property type="entry name" value="PROTEIN SCARLET"/>
    <property type="match status" value="1"/>
</dbReference>
<evidence type="ECO:0000259" key="9">
    <source>
        <dbReference type="PROSITE" id="PS50006"/>
    </source>
</evidence>
<keyword evidence="4" id="KW-0547">Nucleotide-binding</keyword>
<feature type="domain" description="FHA" evidence="9">
    <location>
        <begin position="36"/>
        <end position="92"/>
    </location>
</feature>
<feature type="transmembrane region" description="Helical" evidence="8">
    <location>
        <begin position="576"/>
        <end position="597"/>
    </location>
</feature>
<protein>
    <submittedName>
        <fullName evidence="11">ATP-binding cassette domain-containing protein</fullName>
    </submittedName>
</protein>
<dbReference type="GO" id="GO:0016887">
    <property type="term" value="F:ATP hydrolysis activity"/>
    <property type="evidence" value="ECO:0007669"/>
    <property type="project" value="InterPro"/>
</dbReference>
<dbReference type="SMART" id="SM00240">
    <property type="entry name" value="FHA"/>
    <property type="match status" value="2"/>
</dbReference>
<dbReference type="GO" id="GO:0005524">
    <property type="term" value="F:ATP binding"/>
    <property type="evidence" value="ECO:0007669"/>
    <property type="project" value="UniProtKB-KW"/>
</dbReference>
<feature type="transmembrane region" description="Helical" evidence="8">
    <location>
        <begin position="617"/>
        <end position="647"/>
    </location>
</feature>
<keyword evidence="12" id="KW-1185">Reference proteome</keyword>
<evidence type="ECO:0000256" key="5">
    <source>
        <dbReference type="ARBA" id="ARBA00022840"/>
    </source>
</evidence>